<reference evidence="3 4" key="1">
    <citation type="submission" date="2021-01" db="EMBL/GenBank/DDBJ databases">
        <title>Whole genome shotgun sequence of Actinoplanes deccanensis NBRC 13994.</title>
        <authorList>
            <person name="Komaki H."/>
            <person name="Tamura T."/>
        </authorList>
    </citation>
    <scope>NUCLEOTIDE SEQUENCE [LARGE SCALE GENOMIC DNA]</scope>
    <source>
        <strain evidence="3 4">NBRC 13994</strain>
    </source>
</reference>
<name>A0ABQ3YKE8_9ACTN</name>
<evidence type="ECO:0000256" key="1">
    <source>
        <dbReference type="ARBA" id="ARBA00006484"/>
    </source>
</evidence>
<gene>
    <name evidence="3" type="ORF">Ade02nite_89060</name>
</gene>
<dbReference type="PANTHER" id="PTHR42760">
    <property type="entry name" value="SHORT-CHAIN DEHYDROGENASES/REDUCTASES FAMILY MEMBER"/>
    <property type="match status" value="1"/>
</dbReference>
<proteinExistence type="inferred from homology"/>
<dbReference type="InterPro" id="IPR036291">
    <property type="entry name" value="NAD(P)-bd_dom_sf"/>
</dbReference>
<dbReference type="SUPFAM" id="SSF51735">
    <property type="entry name" value="NAD(P)-binding Rossmann-fold domains"/>
    <property type="match status" value="1"/>
</dbReference>
<dbReference type="Proteomes" id="UP000609879">
    <property type="component" value="Unassembled WGS sequence"/>
</dbReference>
<organism evidence="3 4">
    <name type="scientific">Paractinoplanes deccanensis</name>
    <dbReference type="NCBI Taxonomy" id="113561"/>
    <lineage>
        <taxon>Bacteria</taxon>
        <taxon>Bacillati</taxon>
        <taxon>Actinomycetota</taxon>
        <taxon>Actinomycetes</taxon>
        <taxon>Micromonosporales</taxon>
        <taxon>Micromonosporaceae</taxon>
        <taxon>Paractinoplanes</taxon>
    </lineage>
</organism>
<dbReference type="InterPro" id="IPR020904">
    <property type="entry name" value="Sc_DH/Rdtase_CS"/>
</dbReference>
<evidence type="ECO:0000313" key="4">
    <source>
        <dbReference type="Proteomes" id="UP000609879"/>
    </source>
</evidence>
<dbReference type="PRINTS" id="PR00080">
    <property type="entry name" value="SDRFAMILY"/>
</dbReference>
<protein>
    <submittedName>
        <fullName evidence="3">Uncharacterized protein</fullName>
    </submittedName>
</protein>
<dbReference type="CDD" id="cd05233">
    <property type="entry name" value="SDR_c"/>
    <property type="match status" value="1"/>
</dbReference>
<sequence length="116" mass="11580">MRCDVTEPGDRERLIALATAAGGPHVLVNNAGGWTPGAQYPAAAAADWQRTLSLNLGGPMHLTQLALEPMAALGGGAVLNIASSAGLGAEPYDSPEYGAAKAGLIRFTATLGAGPA</sequence>
<comment type="caution">
    <text evidence="3">The sequence shown here is derived from an EMBL/GenBank/DDBJ whole genome shotgun (WGS) entry which is preliminary data.</text>
</comment>
<dbReference type="PANTHER" id="PTHR42760:SF133">
    <property type="entry name" value="3-OXOACYL-[ACYL-CARRIER-PROTEIN] REDUCTASE"/>
    <property type="match status" value="1"/>
</dbReference>
<dbReference type="Gene3D" id="3.40.50.720">
    <property type="entry name" value="NAD(P)-binding Rossmann-like Domain"/>
    <property type="match status" value="1"/>
</dbReference>
<keyword evidence="2" id="KW-0560">Oxidoreductase</keyword>
<dbReference type="InterPro" id="IPR002347">
    <property type="entry name" value="SDR_fam"/>
</dbReference>
<keyword evidence="4" id="KW-1185">Reference proteome</keyword>
<evidence type="ECO:0000313" key="3">
    <source>
        <dbReference type="EMBL" id="GID80265.1"/>
    </source>
</evidence>
<dbReference type="EMBL" id="BOMI01000189">
    <property type="protein sequence ID" value="GID80265.1"/>
    <property type="molecule type" value="Genomic_DNA"/>
</dbReference>
<accession>A0ABQ3YKE8</accession>
<evidence type="ECO:0000256" key="2">
    <source>
        <dbReference type="ARBA" id="ARBA00023002"/>
    </source>
</evidence>
<comment type="similarity">
    <text evidence="1">Belongs to the short-chain dehydrogenases/reductases (SDR) family.</text>
</comment>
<dbReference type="PROSITE" id="PS00061">
    <property type="entry name" value="ADH_SHORT"/>
    <property type="match status" value="1"/>
</dbReference>
<dbReference type="PRINTS" id="PR00081">
    <property type="entry name" value="GDHRDH"/>
</dbReference>
<dbReference type="Pfam" id="PF00106">
    <property type="entry name" value="adh_short"/>
    <property type="match status" value="1"/>
</dbReference>